<sequence length="779" mass="87296">MKHDQWLGPVTSVFIAGACFQYDLRKSKRKKPASKIENNDFLVTLGVNHTSGGIYAFSVFKEGKTCIACLSNFQASKYQLSDIVFAGATSNVERVPMVRFVWNIELLNGDLISWSVPSFLAPSLDQFDDYGSRFSTTDDTYFRMHGTKRPKGLRLPFLVCDQKYTDKVERLALGTLCEVGTVTDWAFQSSSGCQADISLGLVPRSGFGCVLRCGQKYQKFTRSQIGDIEIGTFSSNILDTMNTHSQSLFLITPPAFVISLYALLLEAASIRMDSQLKESSMMLTDKKSYLKVLENQIQYRLTSGENIDMSMMALRLVTFRSLEMITKMNRRHIKDPSTSSESNLLLSQSLLSTVVDAIRGCTTKLQFASLVLEVGRQTEPTNLQHLFPLPLPDKQNEMKYKSNIVTARSVVDLFTICIDEGSLAASASALPLLTSKGQARYYCGLLLDEAIDNFVQNTKSDYCNFDKTEEERRALGDFFRFGMKLEDAEYFEEKLDIEHQEERIYPDCNSINTMDGSYSNRSFILETPEVAQRNLFCSFNASSSSILNYIVPSSMLGESNKQRMEDAIRREASSFIKTSLDVPGLDFAMLPNWDNYFDSENSNAVEMNNVADLVGDALLGLLQMDNHWKAITALSRMILREGVEVPSSFDLFVEVANKSQPLDILSAIPESYDVNNGIERNLITYIEEEIKLCCAQITVVDADAVVDMALLLIYRIHALPLADAGDQALMETGLVLIVLVGCDRAGRSQSIQDMLNQDCMLNKCYQEVTSTANRQFLRI</sequence>
<evidence type="ECO:0000313" key="2">
    <source>
        <dbReference type="EMBL" id="CAE0716930.1"/>
    </source>
</evidence>
<dbReference type="EMBL" id="HBIX01013054">
    <property type="protein sequence ID" value="CAE0716930.1"/>
    <property type="molecule type" value="Transcribed_RNA"/>
</dbReference>
<dbReference type="PROSITE" id="PS51257">
    <property type="entry name" value="PROKAR_LIPOPROTEIN"/>
    <property type="match status" value="1"/>
</dbReference>
<gene>
    <name evidence="1" type="ORF">PAUS00366_LOCUS9681</name>
    <name evidence="2" type="ORF">PAUS00366_LOCUS9682</name>
</gene>
<protein>
    <submittedName>
        <fullName evidence="2">Uncharacterized protein</fullName>
    </submittedName>
</protein>
<organism evidence="2">
    <name type="scientific">Pseudo-nitzschia australis</name>
    <dbReference type="NCBI Taxonomy" id="44445"/>
    <lineage>
        <taxon>Eukaryota</taxon>
        <taxon>Sar</taxon>
        <taxon>Stramenopiles</taxon>
        <taxon>Ochrophyta</taxon>
        <taxon>Bacillariophyta</taxon>
        <taxon>Bacillariophyceae</taxon>
        <taxon>Bacillariophycidae</taxon>
        <taxon>Bacillariales</taxon>
        <taxon>Bacillariaceae</taxon>
        <taxon>Pseudo-nitzschia</taxon>
    </lineage>
</organism>
<proteinExistence type="predicted"/>
<dbReference type="AlphaFoldDB" id="A0A6U9YRA8"/>
<name>A0A6U9YRA8_9STRA</name>
<accession>A0A6U9YRA8</accession>
<reference evidence="2" key="1">
    <citation type="submission" date="2021-01" db="EMBL/GenBank/DDBJ databases">
        <authorList>
            <person name="Corre E."/>
            <person name="Pelletier E."/>
            <person name="Niang G."/>
            <person name="Scheremetjew M."/>
            <person name="Finn R."/>
            <person name="Kale V."/>
            <person name="Holt S."/>
            <person name="Cochrane G."/>
            <person name="Meng A."/>
            <person name="Brown T."/>
            <person name="Cohen L."/>
        </authorList>
    </citation>
    <scope>NUCLEOTIDE SEQUENCE</scope>
    <source>
        <strain evidence="2">10249 10 AB</strain>
    </source>
</reference>
<dbReference type="EMBL" id="HBIX01013053">
    <property type="protein sequence ID" value="CAE0716929.1"/>
    <property type="molecule type" value="Transcribed_RNA"/>
</dbReference>
<evidence type="ECO:0000313" key="1">
    <source>
        <dbReference type="EMBL" id="CAE0716929.1"/>
    </source>
</evidence>